<protein>
    <recommendedName>
        <fullName evidence="5">NlpC/P60 domain-containing protein</fullName>
    </recommendedName>
</protein>
<dbReference type="InterPro" id="IPR051202">
    <property type="entry name" value="Peptidase_C40"/>
</dbReference>
<evidence type="ECO:0000256" key="2">
    <source>
        <dbReference type="ARBA" id="ARBA00022670"/>
    </source>
</evidence>
<dbReference type="Gene3D" id="3.90.1720.10">
    <property type="entry name" value="endopeptidase domain like (from Nostoc punctiforme)"/>
    <property type="match status" value="1"/>
</dbReference>
<dbReference type="GO" id="GO:0006508">
    <property type="term" value="P:proteolysis"/>
    <property type="evidence" value="ECO:0007669"/>
    <property type="project" value="UniProtKB-KW"/>
</dbReference>
<comment type="similarity">
    <text evidence="1">Belongs to the peptidase C40 family.</text>
</comment>
<evidence type="ECO:0000256" key="1">
    <source>
        <dbReference type="ARBA" id="ARBA00007074"/>
    </source>
</evidence>
<dbReference type="Proteomes" id="UP000186878">
    <property type="component" value="Unassembled WGS sequence"/>
</dbReference>
<dbReference type="PANTHER" id="PTHR47053">
    <property type="entry name" value="MUREIN DD-ENDOPEPTIDASE MEPH-RELATED"/>
    <property type="match status" value="1"/>
</dbReference>
<organism evidence="6 7">
    <name type="scientific">Salinicola socius</name>
    <dbReference type="NCBI Taxonomy" id="404433"/>
    <lineage>
        <taxon>Bacteria</taxon>
        <taxon>Pseudomonadati</taxon>
        <taxon>Pseudomonadota</taxon>
        <taxon>Gammaproteobacteria</taxon>
        <taxon>Oceanospirillales</taxon>
        <taxon>Halomonadaceae</taxon>
        <taxon>Salinicola</taxon>
    </lineage>
</organism>
<dbReference type="PROSITE" id="PS51935">
    <property type="entry name" value="NLPC_P60"/>
    <property type="match status" value="1"/>
</dbReference>
<comment type="caution">
    <text evidence="6">The sequence shown here is derived from an EMBL/GenBank/DDBJ whole genome shotgun (WGS) entry which is preliminary data.</text>
</comment>
<keyword evidence="2" id="KW-0645">Protease</keyword>
<dbReference type="InterPro" id="IPR000064">
    <property type="entry name" value="NLP_P60_dom"/>
</dbReference>
<dbReference type="InterPro" id="IPR038765">
    <property type="entry name" value="Papain-like_cys_pep_sf"/>
</dbReference>
<proteinExistence type="inferred from homology"/>
<feature type="domain" description="NlpC/P60" evidence="5">
    <location>
        <begin position="182"/>
        <end position="309"/>
    </location>
</feature>
<keyword evidence="7" id="KW-1185">Reference proteome</keyword>
<keyword evidence="4" id="KW-0788">Thiol protease</keyword>
<evidence type="ECO:0000259" key="5">
    <source>
        <dbReference type="PROSITE" id="PS51935"/>
    </source>
</evidence>
<name>A0A1Q8SX87_9GAMM</name>
<evidence type="ECO:0000313" key="7">
    <source>
        <dbReference type="Proteomes" id="UP000186878"/>
    </source>
</evidence>
<dbReference type="SUPFAM" id="SSF54001">
    <property type="entry name" value="Cysteine proteinases"/>
    <property type="match status" value="1"/>
</dbReference>
<dbReference type="PANTHER" id="PTHR47053:SF3">
    <property type="entry name" value="GAMMA-D-GLUTAMYL-L-LYSINE DIPEPTIDYL-PEPTIDASE"/>
    <property type="match status" value="1"/>
</dbReference>
<dbReference type="RefSeq" id="WP_075568229.1">
    <property type="nucleotide sequence ID" value="NZ_MSDO01000001.1"/>
</dbReference>
<evidence type="ECO:0000313" key="6">
    <source>
        <dbReference type="EMBL" id="OLO06059.1"/>
    </source>
</evidence>
<reference evidence="6 7" key="1">
    <citation type="submission" date="2016-12" db="EMBL/GenBank/DDBJ databases">
        <title>Draft genome sequences of strains Salinicola socius SMB35, Salinicola sp. MH3R3-1 and Chromohalobacter sp. SMB17 from the Verkhnekamsk potash mining region of Russia.</title>
        <authorList>
            <person name="Mavrodi D.V."/>
            <person name="Olsson B.E."/>
            <person name="Korsakova E.S."/>
            <person name="Pyankova A."/>
            <person name="Mavrodi O.V."/>
            <person name="Plotnikova E.G."/>
        </authorList>
    </citation>
    <scope>NUCLEOTIDE SEQUENCE [LARGE SCALE GENOMIC DNA]</scope>
    <source>
        <strain evidence="6 7">SMB35</strain>
    </source>
</reference>
<keyword evidence="3" id="KW-0378">Hydrolase</keyword>
<gene>
    <name evidence="6" type="ORF">BTW07_00725</name>
</gene>
<dbReference type="GO" id="GO:0008234">
    <property type="term" value="F:cysteine-type peptidase activity"/>
    <property type="evidence" value="ECO:0007669"/>
    <property type="project" value="UniProtKB-KW"/>
</dbReference>
<evidence type="ECO:0000256" key="4">
    <source>
        <dbReference type="ARBA" id="ARBA00022807"/>
    </source>
</evidence>
<evidence type="ECO:0000256" key="3">
    <source>
        <dbReference type="ARBA" id="ARBA00022801"/>
    </source>
</evidence>
<dbReference type="OrthoDB" id="9807055at2"/>
<dbReference type="Pfam" id="PF00877">
    <property type="entry name" value="NLPC_P60"/>
    <property type="match status" value="1"/>
</dbReference>
<dbReference type="STRING" id="404433.BTW07_00725"/>
<accession>A0A1Q8SX87</accession>
<dbReference type="AlphaFoldDB" id="A0A1Q8SX87"/>
<sequence length="327" mass="35851">MSCVGVAVAGLWTSPEAPRAIDSPALADPVLLEQWLADLDDDTRLALCQEKRLATQVLLDTPVEVLERQRDSQGNDWNRVVVPSQRSSLDERGYPGWIPATQLVEAEGCPADAESVVVMAPVAWLQGLPQERSLKLSFLTRLKLAEPGDNAKAREGSRVWVKTSLGRGWLPRDSVQLPGDAFPATAATLEMLGRRFDGLRYLWAGNSSFGYDCSGLVHSLFAAIDIALPRDAHDQVKTGQPVELDERRSGDLLFFEKPNDQGRLVVDHVALYLGEDRMLHSPTNNARIECRRLSGSRYETELCAVRRYLDPGDPGTVIPAGTVPAGT</sequence>
<dbReference type="EMBL" id="MSDO01000001">
    <property type="protein sequence ID" value="OLO06059.1"/>
    <property type="molecule type" value="Genomic_DNA"/>
</dbReference>